<evidence type="ECO:0000313" key="4">
    <source>
        <dbReference type="Proteomes" id="UP000094487"/>
    </source>
</evidence>
<organism evidence="3 4">
    <name type="scientific">Sphingomonas turrisvirgatae</name>
    <dbReference type="NCBI Taxonomy" id="1888892"/>
    <lineage>
        <taxon>Bacteria</taxon>
        <taxon>Pseudomonadati</taxon>
        <taxon>Pseudomonadota</taxon>
        <taxon>Alphaproteobacteria</taxon>
        <taxon>Sphingomonadales</taxon>
        <taxon>Sphingomonadaceae</taxon>
        <taxon>Sphingomonas</taxon>
    </lineage>
</organism>
<keyword evidence="4" id="KW-1185">Reference proteome</keyword>
<proteinExistence type="predicted"/>
<accession>A0A1E3LUB5</accession>
<protein>
    <recommendedName>
        <fullName evidence="5">PepSY domain-containing protein</fullName>
    </recommendedName>
</protein>
<keyword evidence="2" id="KW-0732">Signal</keyword>
<dbReference type="AlphaFoldDB" id="A0A1E3LUB5"/>
<feature type="chain" id="PRO_5009132138" description="PepSY domain-containing protein" evidence="2">
    <location>
        <begin position="23"/>
        <end position="104"/>
    </location>
</feature>
<dbReference type="STRING" id="1888892.BFL28_18545"/>
<comment type="caution">
    <text evidence="3">The sequence shown here is derived from an EMBL/GenBank/DDBJ whole genome shotgun (WGS) entry which is preliminary data.</text>
</comment>
<evidence type="ECO:0000256" key="1">
    <source>
        <dbReference type="SAM" id="MobiDB-lite"/>
    </source>
</evidence>
<dbReference type="OrthoDB" id="7428944at2"/>
<reference evidence="3 4" key="1">
    <citation type="submission" date="2016-08" db="EMBL/GenBank/DDBJ databases">
        <title>Draft genome of the agarase producing Sphingomonas sp. MCT13.</title>
        <authorList>
            <person name="D'Andrea M.M."/>
            <person name="Rossolini G.M."/>
            <person name="Thaller M.C."/>
        </authorList>
    </citation>
    <scope>NUCLEOTIDE SEQUENCE [LARGE SCALE GENOMIC DNA]</scope>
    <source>
        <strain evidence="3 4">MCT13</strain>
    </source>
</reference>
<feature type="region of interest" description="Disordered" evidence="1">
    <location>
        <begin position="19"/>
        <end position="38"/>
    </location>
</feature>
<evidence type="ECO:0000313" key="3">
    <source>
        <dbReference type="EMBL" id="ODP37329.1"/>
    </source>
</evidence>
<feature type="signal peptide" evidence="2">
    <location>
        <begin position="1"/>
        <end position="22"/>
    </location>
</feature>
<evidence type="ECO:0000256" key="2">
    <source>
        <dbReference type="SAM" id="SignalP"/>
    </source>
</evidence>
<evidence type="ECO:0008006" key="5">
    <source>
        <dbReference type="Google" id="ProtNLM"/>
    </source>
</evidence>
<feature type="compositionally biased region" description="Basic and acidic residues" evidence="1">
    <location>
        <begin position="25"/>
        <end position="35"/>
    </location>
</feature>
<sequence length="104" mass="11064">MKMFGVLALGALVAAAAPGAPAAAQDRRSDQEAARKGRMQGQLLPLRVIEARVVPSMIKRGAQYIGFDFDSATAVYTLKFLRNGNVIWVDVDGRSGQVMSRAGG</sequence>
<gene>
    <name evidence="3" type="ORF">BFL28_18545</name>
</gene>
<dbReference type="Proteomes" id="UP000094487">
    <property type="component" value="Unassembled WGS sequence"/>
</dbReference>
<dbReference type="EMBL" id="MDDS01000034">
    <property type="protein sequence ID" value="ODP37329.1"/>
    <property type="molecule type" value="Genomic_DNA"/>
</dbReference>
<name>A0A1E3LUB5_9SPHN</name>